<dbReference type="PANTHER" id="PTHR33908">
    <property type="entry name" value="MANNOSYLTRANSFERASE YKCB-RELATED"/>
    <property type="match status" value="1"/>
</dbReference>
<name>A0ABY8SMP6_9BURK</name>
<reference evidence="10 11" key="1">
    <citation type="submission" date="2023-05" db="EMBL/GenBank/DDBJ databases">
        <authorList>
            <person name="Yin Y."/>
            <person name="Lu Z."/>
        </authorList>
    </citation>
    <scope>NUCLEOTIDE SEQUENCE [LARGE SCALE GENOMIC DNA]</scope>
    <source>
        <strain evidence="10 11">ZM22</strain>
    </source>
</reference>
<evidence type="ECO:0000256" key="5">
    <source>
        <dbReference type="ARBA" id="ARBA00022692"/>
    </source>
</evidence>
<evidence type="ECO:0000313" key="10">
    <source>
        <dbReference type="EMBL" id="WHS64347.1"/>
    </source>
</evidence>
<feature type="transmembrane region" description="Helical" evidence="8">
    <location>
        <begin position="320"/>
        <end position="342"/>
    </location>
</feature>
<dbReference type="RefSeq" id="WP_283485488.1">
    <property type="nucleotide sequence ID" value="NZ_CP125947.1"/>
</dbReference>
<evidence type="ECO:0000256" key="7">
    <source>
        <dbReference type="ARBA" id="ARBA00023136"/>
    </source>
</evidence>
<sequence>MLPDEGRYASVAWEMLATGDWLTPTLNGLPFFHKPPLFYWTSGAALALTGHTAFAARAGSLVGAVLGAYALYLFTLRWCGEEKAGRTVPVLLAQPLFFLGAQFANLDTLVAGCITATILCLAHTALCFESNQDYRRSLLLAYLLAALGVLAKGLIGFVLPAMVIFLWLLVRRRWRSLWALISLPGLLLFLLVAAPWFVLMQQRFDGFLHYFFIVQHFQRFASGGFNNVEPFWFYPVALAVCSLPCLFWTKKAFSRSYWRAADGVLPDVRLLMGLTVICIVLFFSLPQSKLIGYIIPAVPALAWLMADLAFEIIQSERARWWWSVSVLASALIGLAVVGALVVKQSYSAKPLSLVLQQQIKPQEPVYMLKEYVYDLPFYARLKQPVKIVEDWQNARQSHRDNWRTELLDAAAFNPVLAKATLLPMESVGISLCQDGGAWLIGRSEMPKDFPFLAQAEQVTASHGQVLWHINAQQAEALGCAKAGSQ</sequence>
<feature type="transmembrane region" description="Helical" evidence="8">
    <location>
        <begin position="231"/>
        <end position="248"/>
    </location>
</feature>
<keyword evidence="7 8" id="KW-0472">Membrane</keyword>
<keyword evidence="3" id="KW-0328">Glycosyltransferase</keyword>
<organism evidence="10 11">
    <name type="scientific">Comamonas resistens</name>
    <dbReference type="NCBI Taxonomy" id="3046670"/>
    <lineage>
        <taxon>Bacteria</taxon>
        <taxon>Pseudomonadati</taxon>
        <taxon>Pseudomonadota</taxon>
        <taxon>Betaproteobacteria</taxon>
        <taxon>Burkholderiales</taxon>
        <taxon>Comamonadaceae</taxon>
        <taxon>Comamonas</taxon>
    </lineage>
</organism>
<keyword evidence="5 8" id="KW-0812">Transmembrane</keyword>
<keyword evidence="2" id="KW-1003">Cell membrane</keyword>
<dbReference type="InterPro" id="IPR038731">
    <property type="entry name" value="RgtA/B/C-like"/>
</dbReference>
<dbReference type="PANTHER" id="PTHR33908:SF3">
    <property type="entry name" value="UNDECAPRENYL PHOSPHATE-ALPHA-4-AMINO-4-DEOXY-L-ARABINOSE ARABINOSYL TRANSFERASE"/>
    <property type="match status" value="1"/>
</dbReference>
<feature type="transmembrane region" description="Helical" evidence="8">
    <location>
        <begin position="291"/>
        <end position="313"/>
    </location>
</feature>
<keyword evidence="11" id="KW-1185">Reference proteome</keyword>
<evidence type="ECO:0000256" key="1">
    <source>
        <dbReference type="ARBA" id="ARBA00004651"/>
    </source>
</evidence>
<evidence type="ECO:0000256" key="4">
    <source>
        <dbReference type="ARBA" id="ARBA00022679"/>
    </source>
</evidence>
<dbReference type="InterPro" id="IPR050297">
    <property type="entry name" value="LipidA_mod_glycosyltrf_83"/>
</dbReference>
<feature type="domain" description="Glycosyltransferase RgtA/B/C/D-like" evidence="9">
    <location>
        <begin position="33"/>
        <end position="197"/>
    </location>
</feature>
<evidence type="ECO:0000256" key="6">
    <source>
        <dbReference type="ARBA" id="ARBA00022989"/>
    </source>
</evidence>
<gene>
    <name evidence="10" type="ORF">QMY55_17835</name>
</gene>
<accession>A0ABY8SMP6</accession>
<dbReference type="Proteomes" id="UP001240697">
    <property type="component" value="Chromosome"/>
</dbReference>
<dbReference type="EMBL" id="CP125947">
    <property type="protein sequence ID" value="WHS64347.1"/>
    <property type="molecule type" value="Genomic_DNA"/>
</dbReference>
<evidence type="ECO:0000256" key="3">
    <source>
        <dbReference type="ARBA" id="ARBA00022676"/>
    </source>
</evidence>
<keyword evidence="6 8" id="KW-1133">Transmembrane helix</keyword>
<feature type="transmembrane region" description="Helical" evidence="8">
    <location>
        <begin position="268"/>
        <end position="285"/>
    </location>
</feature>
<evidence type="ECO:0000313" key="11">
    <source>
        <dbReference type="Proteomes" id="UP001240697"/>
    </source>
</evidence>
<keyword evidence="4" id="KW-0808">Transferase</keyword>
<evidence type="ECO:0000256" key="8">
    <source>
        <dbReference type="SAM" id="Phobius"/>
    </source>
</evidence>
<dbReference type="Pfam" id="PF13231">
    <property type="entry name" value="PMT_2"/>
    <property type="match status" value="1"/>
</dbReference>
<evidence type="ECO:0000256" key="2">
    <source>
        <dbReference type="ARBA" id="ARBA00022475"/>
    </source>
</evidence>
<feature type="transmembrane region" description="Helical" evidence="8">
    <location>
        <begin position="140"/>
        <end position="170"/>
    </location>
</feature>
<evidence type="ECO:0000259" key="9">
    <source>
        <dbReference type="Pfam" id="PF13231"/>
    </source>
</evidence>
<feature type="transmembrane region" description="Helical" evidence="8">
    <location>
        <begin position="176"/>
        <end position="200"/>
    </location>
</feature>
<proteinExistence type="predicted"/>
<comment type="subcellular location">
    <subcellularLocation>
        <location evidence="1">Cell membrane</location>
        <topology evidence="1">Multi-pass membrane protein</topology>
    </subcellularLocation>
</comment>
<protein>
    <submittedName>
        <fullName evidence="10">Glycosyltransferase family 39 protein</fullName>
    </submittedName>
</protein>
<feature type="transmembrane region" description="Helical" evidence="8">
    <location>
        <begin position="54"/>
        <end position="74"/>
    </location>
</feature>